<dbReference type="CDD" id="cd16430">
    <property type="entry name" value="TraB"/>
    <property type="match status" value="1"/>
</dbReference>
<dbReference type="EMBL" id="CP027861">
    <property type="protein sequence ID" value="AVQ00255.1"/>
    <property type="molecule type" value="Genomic_DNA"/>
</dbReference>
<protein>
    <recommendedName>
        <fullName evidence="4">Conjugal transfer protein TraB</fullName>
    </recommendedName>
</protein>
<dbReference type="KEGG" id="xba:C7S18_23450"/>
<reference evidence="2 3" key="1">
    <citation type="submission" date="2018-03" db="EMBL/GenBank/DDBJ databases">
        <title>Ahniella affigens gen. nov., sp. nov., a gammaproteobacterium isolated from sandy soil near a stream.</title>
        <authorList>
            <person name="Ko Y."/>
            <person name="Kim J.-H."/>
        </authorList>
    </citation>
    <scope>NUCLEOTIDE SEQUENCE [LARGE SCALE GENOMIC DNA]</scope>
    <source>
        <strain evidence="2 3">D13</strain>
        <plasmid evidence="3">Plasmid unnamed</plasmid>
    </source>
</reference>
<name>A0A2P1PZK7_9GAMM</name>
<evidence type="ECO:0008006" key="4">
    <source>
        <dbReference type="Google" id="ProtNLM"/>
    </source>
</evidence>
<dbReference type="Proteomes" id="UP000241074">
    <property type="component" value="Plasmid unnamed"/>
</dbReference>
<gene>
    <name evidence="2" type="ORF">C7S18_23450</name>
</gene>
<dbReference type="Pfam" id="PF03743">
    <property type="entry name" value="TrbI"/>
    <property type="match status" value="1"/>
</dbReference>
<reference evidence="2 3" key="2">
    <citation type="submission" date="2018-03" db="EMBL/GenBank/DDBJ databases">
        <authorList>
            <person name="Keele B.F."/>
        </authorList>
    </citation>
    <scope>NUCLEOTIDE SEQUENCE [LARGE SCALE GENOMIC DNA]</scope>
    <source>
        <strain evidence="2 3">D13</strain>
        <plasmid evidence="3">Plasmid unnamed</plasmid>
    </source>
</reference>
<organism evidence="2 3">
    <name type="scientific">Ahniella affigens</name>
    <dbReference type="NCBI Taxonomy" id="2021234"/>
    <lineage>
        <taxon>Bacteria</taxon>
        <taxon>Pseudomonadati</taxon>
        <taxon>Pseudomonadota</taxon>
        <taxon>Gammaproteobacteria</taxon>
        <taxon>Lysobacterales</taxon>
        <taxon>Rhodanobacteraceae</taxon>
        <taxon>Ahniella</taxon>
    </lineage>
</organism>
<geneLocation type="plasmid" evidence="2">
    <name>unnamed</name>
</geneLocation>
<evidence type="ECO:0000313" key="2">
    <source>
        <dbReference type="EMBL" id="AVQ00255.1"/>
    </source>
</evidence>
<proteinExistence type="predicted"/>
<evidence type="ECO:0000256" key="1">
    <source>
        <dbReference type="SAM" id="Coils"/>
    </source>
</evidence>
<keyword evidence="2" id="KW-0614">Plasmid</keyword>
<feature type="coiled-coil region" evidence="1">
    <location>
        <begin position="63"/>
        <end position="115"/>
    </location>
</feature>
<dbReference type="InterPro" id="IPR005498">
    <property type="entry name" value="T4SS_VirB10/TraB/TrbI"/>
</dbReference>
<accession>A0A2P1PZK7</accession>
<dbReference type="OrthoDB" id="15544at2"/>
<evidence type="ECO:0000313" key="3">
    <source>
        <dbReference type="Proteomes" id="UP000241074"/>
    </source>
</evidence>
<keyword evidence="1" id="KW-0175">Coiled coil</keyword>
<keyword evidence="3" id="KW-1185">Reference proteome</keyword>
<dbReference type="RefSeq" id="WP_106894173.1">
    <property type="nucleotide sequence ID" value="NZ_CP027861.1"/>
</dbReference>
<sequence>MSIRKKFEELTPQGKRNAIVGVGFLGVALTVVLFSSDKPAVPDRGPESVANVLTPANPKDLGLSAISAELDKLRKTVEEQRQAQPVTVPTEDPEVASLRAELQLLQDELRGMREAKTATGGSSASSPQAMVAPAPVPLPPPPAFQTIEDDLEPATEPTAMADEAAEADSYLPAGTLVTGKLLYGLDASTASAAIRNPQPVVVRIKHDAILPNRFRFDVRECFLTAAGYGDLSSERVMLRSENLSCVRQDGAVLDIKLEAIAVGEDGKVGLRGKLVSKQGRAIGLATLAGIAEGASQALGQGTTFVTPGSGDVLSQAGGRGLSSSLDRVAEFYIEKADQLSPILEVSSAREVTFALVTGAHLQMVERPKQG</sequence>
<dbReference type="AlphaFoldDB" id="A0A2P1PZK7"/>